<evidence type="ECO:0000313" key="2">
    <source>
        <dbReference type="Proteomes" id="UP000310576"/>
    </source>
</evidence>
<dbReference type="RefSeq" id="WP_136125717.1">
    <property type="nucleotide sequence ID" value="NZ_CAJUGY010000009.1"/>
</dbReference>
<comment type="caution">
    <text evidence="1">The sequence shown here is derived from an EMBL/GenBank/DDBJ whole genome shotgun (WGS) entry which is preliminary data.</text>
</comment>
<gene>
    <name evidence="1" type="ORF">D3M76_08010</name>
</gene>
<protein>
    <submittedName>
        <fullName evidence="1">Uncharacterized protein</fullName>
    </submittedName>
</protein>
<name>A0A4S2QBG2_9PAST</name>
<dbReference type="EMBL" id="QXNG01000075">
    <property type="protein sequence ID" value="THA14258.1"/>
    <property type="molecule type" value="Genomic_DNA"/>
</dbReference>
<dbReference type="AlphaFoldDB" id="A0A4S2QBG2"/>
<evidence type="ECO:0000313" key="1">
    <source>
        <dbReference type="EMBL" id="THA14258.1"/>
    </source>
</evidence>
<reference evidence="1 2" key="1">
    <citation type="journal article" date="2019" name="Vet. Microbiol.">
        <title>Development of multi locus sequence typing (MLST) of Rodentibacter pneumotropicus.</title>
        <authorList>
            <person name="Adhikary S."/>
            <person name="Bisgaard M."/>
            <person name="Boot R."/>
            <person name="Benga L."/>
            <person name="Nicklas W."/>
            <person name="Christensen H."/>
        </authorList>
    </citation>
    <scope>NUCLEOTIDE SEQUENCE [LARGE SCALE GENOMIC DNA]</scope>
    <source>
        <strain evidence="1 2">1596_07</strain>
    </source>
</reference>
<proteinExistence type="predicted"/>
<sequence length="135" mass="15732">MTKSSQYLFFAQEYCEKHQLNDEQIKELAIKMQSFSVSVKDTSQPDPQLREIFAQWRQACQSKHAQTPAPNRDLNQLLQELSQVLALDKQAEYESDQAVLELIKVYFQSDRSPYELLKLSNRLFNLGQAYIKNGK</sequence>
<organism evidence="1 2">
    <name type="scientific">Rodentibacter pneumotropicus</name>
    <dbReference type="NCBI Taxonomy" id="758"/>
    <lineage>
        <taxon>Bacteria</taxon>
        <taxon>Pseudomonadati</taxon>
        <taxon>Pseudomonadota</taxon>
        <taxon>Gammaproteobacteria</taxon>
        <taxon>Pasteurellales</taxon>
        <taxon>Pasteurellaceae</taxon>
        <taxon>Rodentibacter</taxon>
    </lineage>
</organism>
<accession>A0A4S2QBG2</accession>
<dbReference type="Proteomes" id="UP000310576">
    <property type="component" value="Unassembled WGS sequence"/>
</dbReference>